<comment type="caution">
    <text evidence="2">The sequence shown here is derived from an EMBL/GenBank/DDBJ whole genome shotgun (WGS) entry which is preliminary data.</text>
</comment>
<dbReference type="PROSITE" id="PS50995">
    <property type="entry name" value="HTH_MARR_2"/>
    <property type="match status" value="1"/>
</dbReference>
<dbReference type="SMART" id="SM00347">
    <property type="entry name" value="HTH_MARR"/>
    <property type="match status" value="1"/>
</dbReference>
<protein>
    <submittedName>
        <fullName evidence="2">MarR family winged helix-turn-helix transcriptional regulator</fullName>
    </submittedName>
</protein>
<dbReference type="Proteomes" id="UP001500642">
    <property type="component" value="Unassembled WGS sequence"/>
</dbReference>
<evidence type="ECO:0000259" key="1">
    <source>
        <dbReference type="PROSITE" id="PS50995"/>
    </source>
</evidence>
<dbReference type="EMBL" id="BAABGL010000006">
    <property type="protein sequence ID" value="GAA4388779.1"/>
    <property type="molecule type" value="Genomic_DNA"/>
</dbReference>
<dbReference type="SUPFAM" id="SSF46785">
    <property type="entry name" value="Winged helix' DNA-binding domain"/>
    <property type="match status" value="1"/>
</dbReference>
<evidence type="ECO:0000313" key="2">
    <source>
        <dbReference type="EMBL" id="GAA4388779.1"/>
    </source>
</evidence>
<dbReference type="RefSeq" id="WP_295687307.1">
    <property type="nucleotide sequence ID" value="NZ_BAABGL010000006.1"/>
</dbReference>
<reference evidence="3" key="1">
    <citation type="journal article" date="2019" name="Int. J. Syst. Evol. Microbiol.">
        <title>The Global Catalogue of Microorganisms (GCM) 10K type strain sequencing project: providing services to taxonomists for standard genome sequencing and annotation.</title>
        <authorList>
            <consortium name="The Broad Institute Genomics Platform"/>
            <consortium name="The Broad Institute Genome Sequencing Center for Infectious Disease"/>
            <person name="Wu L."/>
            <person name="Ma J."/>
        </authorList>
    </citation>
    <scope>NUCLEOTIDE SEQUENCE [LARGE SCALE GENOMIC DNA]</scope>
    <source>
        <strain evidence="3">JCM 17808</strain>
    </source>
</reference>
<gene>
    <name evidence="2" type="ORF">GCM10023167_13860</name>
</gene>
<organism evidence="2 3">
    <name type="scientific">Brevibacterium pityocampae</name>
    <dbReference type="NCBI Taxonomy" id="506594"/>
    <lineage>
        <taxon>Bacteria</taxon>
        <taxon>Bacillati</taxon>
        <taxon>Actinomycetota</taxon>
        <taxon>Actinomycetes</taxon>
        <taxon>Micrococcales</taxon>
        <taxon>Brevibacteriaceae</taxon>
        <taxon>Brevibacterium</taxon>
    </lineage>
</organism>
<dbReference type="PANTHER" id="PTHR33164:SF107">
    <property type="entry name" value="TRANSCRIPTIONAL REGULATORY PROTEIN"/>
    <property type="match status" value="1"/>
</dbReference>
<accession>A0ABP8JCR0</accession>
<dbReference type="PANTHER" id="PTHR33164">
    <property type="entry name" value="TRANSCRIPTIONAL REGULATOR, MARR FAMILY"/>
    <property type="match status" value="1"/>
</dbReference>
<sequence length="156" mass="17155">MRNEFAGSAPAPERKPRFIYLLNLAQRSLQAALHDDAGKQNSARAGILFAVGDDDSGRPTKELRAQLRLSPSALSGLLDRMSRDGLVERRPDPHDGRAATIVLTAEGRTARAEAVRTARTINDRLCEGFDASELALVERWLETVTTRFSPGEKNDE</sequence>
<dbReference type="InterPro" id="IPR000835">
    <property type="entry name" value="HTH_MarR-typ"/>
</dbReference>
<evidence type="ECO:0000313" key="3">
    <source>
        <dbReference type="Proteomes" id="UP001500642"/>
    </source>
</evidence>
<dbReference type="InterPro" id="IPR039422">
    <property type="entry name" value="MarR/SlyA-like"/>
</dbReference>
<proteinExistence type="predicted"/>
<dbReference type="Gene3D" id="1.10.10.10">
    <property type="entry name" value="Winged helix-like DNA-binding domain superfamily/Winged helix DNA-binding domain"/>
    <property type="match status" value="1"/>
</dbReference>
<keyword evidence="3" id="KW-1185">Reference proteome</keyword>
<dbReference type="InterPro" id="IPR036390">
    <property type="entry name" value="WH_DNA-bd_sf"/>
</dbReference>
<dbReference type="Pfam" id="PF12802">
    <property type="entry name" value="MarR_2"/>
    <property type="match status" value="1"/>
</dbReference>
<feature type="domain" description="HTH marR-type" evidence="1">
    <location>
        <begin position="15"/>
        <end position="146"/>
    </location>
</feature>
<name>A0ABP8JCR0_9MICO</name>
<dbReference type="InterPro" id="IPR036388">
    <property type="entry name" value="WH-like_DNA-bd_sf"/>
</dbReference>